<dbReference type="Pfam" id="PF00929">
    <property type="entry name" value="RNase_T"/>
    <property type="match status" value="1"/>
</dbReference>
<keyword evidence="3 9" id="KW-0808">Transferase</keyword>
<comment type="catalytic activity">
    <reaction evidence="7">
        <text>DNA(n) + a 2'-deoxyribonucleoside 5'-triphosphate = DNA(n+1) + diphosphate</text>
        <dbReference type="Rhea" id="RHEA:22508"/>
        <dbReference type="Rhea" id="RHEA-COMP:17339"/>
        <dbReference type="Rhea" id="RHEA-COMP:17340"/>
        <dbReference type="ChEBI" id="CHEBI:33019"/>
        <dbReference type="ChEBI" id="CHEBI:61560"/>
        <dbReference type="ChEBI" id="CHEBI:173112"/>
        <dbReference type="EC" id="2.7.7.7"/>
    </reaction>
</comment>
<evidence type="ECO:0000313" key="9">
    <source>
        <dbReference type="EMBL" id="XBT18842.1"/>
    </source>
</evidence>
<dbReference type="Gene3D" id="3.20.20.140">
    <property type="entry name" value="Metal-dependent hydrolases"/>
    <property type="match status" value="1"/>
</dbReference>
<organism evidence="9">
    <name type="scientific">Candidatus Shikimatogenerans sp. AspAUS03</name>
    <dbReference type="NCBI Taxonomy" id="3158563"/>
    <lineage>
        <taxon>Bacteria</taxon>
        <taxon>Pseudomonadati</taxon>
        <taxon>Bacteroidota</taxon>
        <taxon>Flavobacteriia</taxon>
        <taxon>Flavobacteriales</taxon>
        <taxon>Candidatus Shikimatogenerans</taxon>
    </lineage>
</organism>
<proteinExistence type="predicted"/>
<dbReference type="SUPFAM" id="SSF89550">
    <property type="entry name" value="PHP domain-like"/>
    <property type="match status" value="1"/>
</dbReference>
<evidence type="ECO:0000256" key="1">
    <source>
        <dbReference type="ARBA" id="ARBA00012417"/>
    </source>
</evidence>
<dbReference type="PANTHER" id="PTHR32294">
    <property type="entry name" value="DNA POLYMERASE III SUBUNIT ALPHA"/>
    <property type="match status" value="1"/>
</dbReference>
<evidence type="ECO:0000259" key="8">
    <source>
        <dbReference type="SMART" id="SM00479"/>
    </source>
</evidence>
<dbReference type="CDD" id="cd06127">
    <property type="entry name" value="DEDDh"/>
    <property type="match status" value="1"/>
</dbReference>
<evidence type="ECO:0000256" key="4">
    <source>
        <dbReference type="ARBA" id="ARBA00022695"/>
    </source>
</evidence>
<evidence type="ECO:0000256" key="2">
    <source>
        <dbReference type="ARBA" id="ARBA00019114"/>
    </source>
</evidence>
<accession>A0AAU7QST3</accession>
<dbReference type="InterPro" id="IPR004805">
    <property type="entry name" value="DnaE2/DnaE/PolC"/>
</dbReference>
<dbReference type="InterPro" id="IPR029460">
    <property type="entry name" value="DNAPol_HHH"/>
</dbReference>
<dbReference type="InterPro" id="IPR004013">
    <property type="entry name" value="PHP_dom"/>
</dbReference>
<dbReference type="Pfam" id="PF17657">
    <property type="entry name" value="DNA_pol3_finger"/>
    <property type="match status" value="1"/>
</dbReference>
<reference evidence="9" key="1">
    <citation type="submission" date="2024-06" db="EMBL/GenBank/DDBJ databases">
        <title>Diversity, functionality, and evolutionary history of bacterial symbionts in false click beetles (Coleoptera, Throscidae).</title>
        <authorList>
            <person name="Wierz J.C."/>
            <person name="Malm H."/>
            <person name="Kaltenpoth M."/>
            <person name="Engl T."/>
        </authorList>
    </citation>
    <scope>NUCLEOTIDE SEQUENCE</scope>
    <source>
        <strain evidence="9">AspAUS03</strain>
    </source>
</reference>
<dbReference type="Gene3D" id="3.30.420.10">
    <property type="entry name" value="Ribonuclease H-like superfamily/Ribonuclease H"/>
    <property type="match status" value="1"/>
</dbReference>
<evidence type="ECO:0000256" key="3">
    <source>
        <dbReference type="ARBA" id="ARBA00022679"/>
    </source>
</evidence>
<dbReference type="EC" id="2.7.7.7" evidence="1"/>
<dbReference type="InterPro" id="IPR013520">
    <property type="entry name" value="Ribonucl_H"/>
</dbReference>
<dbReference type="NCBIfam" id="TIGR00594">
    <property type="entry name" value="polc"/>
    <property type="match status" value="1"/>
</dbReference>
<dbReference type="SMART" id="SM00479">
    <property type="entry name" value="EXOIII"/>
    <property type="match status" value="1"/>
</dbReference>
<evidence type="ECO:0000256" key="5">
    <source>
        <dbReference type="ARBA" id="ARBA00022705"/>
    </source>
</evidence>
<gene>
    <name evidence="9" type="primary">dnaE</name>
    <name evidence="9" type="ORF">ABPD24_00820</name>
</gene>
<dbReference type="EMBL" id="CP157897">
    <property type="protein sequence ID" value="XBT18842.1"/>
    <property type="molecule type" value="Genomic_DNA"/>
</dbReference>
<dbReference type="GO" id="GO:0006260">
    <property type="term" value="P:DNA replication"/>
    <property type="evidence" value="ECO:0007669"/>
    <property type="project" value="UniProtKB-KW"/>
</dbReference>
<dbReference type="InterPro" id="IPR011708">
    <property type="entry name" value="DNA_pol3_alpha_NTPase_dom"/>
</dbReference>
<name>A0AAU7QST3_9FLAO</name>
<dbReference type="InterPro" id="IPR012337">
    <property type="entry name" value="RNaseH-like_sf"/>
</dbReference>
<dbReference type="SUPFAM" id="SSF53098">
    <property type="entry name" value="Ribonuclease H-like"/>
    <property type="match status" value="1"/>
</dbReference>
<dbReference type="GO" id="GO:0003887">
    <property type="term" value="F:DNA-directed DNA polymerase activity"/>
    <property type="evidence" value="ECO:0007669"/>
    <property type="project" value="UniProtKB-KW"/>
</dbReference>
<evidence type="ECO:0000256" key="6">
    <source>
        <dbReference type="ARBA" id="ARBA00022932"/>
    </source>
</evidence>
<dbReference type="InterPro" id="IPR040982">
    <property type="entry name" value="DNA_pol3_finger"/>
</dbReference>
<sequence>MYLILDVETNGLPIDLKSSIKKKKQWPNIIQISWQLHNKLGFLISKYNYIIYPNFIINKNSYNIHNINNNLAKNKGYNIKYVLNILKKQILKTTYIIGHNIFFDCKILLVEFYRNNLNYLIFKNKILIDTQNINIKNFNINKLISLKVLYKKLFNKKIKYLHNSEFDVLNTSKIFFYLLKNKLINYKKLKINRKDIINFSGTTYIKNKKFIYLHNYTYYSIFTSNININNLLEKIYKNKMSYFGIIDKNLMGLYHIHNYVKLFNKNNKSNLIYIIGLEIYVYKNNKKKSYLHPFIVKNKIGYNNLLKICYYGIFKNNKIYIKKKYIKKYNKGLIALSGHLKSKFYYLLINNQYKKLIKEMIWWKNIFKNDFYIEIFDHNLLVEIYVNKKLLEISKKMKIKYIFQKINYYLNKKEKYIYEILHCFKNNISFKDNEKKKKKIYNILKNIYKKKKSIYNKYYNNINYINNFKFNIYNKIYKKKNLYFFNTKKIYKLYYNKYKKGFLNLNNLLKKIKYYDIICDNKLPNYKLPIKYLKKNVKKKNIQYSYLKYLVYKGLKKKIKNINVKIVNRIKYELKIINKINFSNYFLIVKRIINKAKKMNILVGPGRGSVGGSLVAYCLGITNINPLKYNLLFERFLNKDRKILPDIDIDFDNVDRKKIIKWIFKQYKYNRVSNVITYNHLGIKSSIKDIAKIYDYPNNKINKFNKLLNNKLLFNNLYNILCNNFIDYNVKKIIHFKVFKRLCFKKKINLILKKSFLIKGIIKNIGIHPCGIIITKKPIYNYIPVYNINKKLLTQYDTKIIQDMNLLKMDFLCLNTLSIIKHTLKDINKKNNYLDNISLKDKKIFNLFKKGKTKGIFQFESNGISNCLKKIKPTNLNDLIALNALYRPGPIKFIKDYIKRKNNIKNIKYDLPIMKKYLKETYGIIIYQEQVMLLSRKISSFTKSDSDILRQAMGKKNKILLDSLKFKFINQGYKNGYKKKKLNKIWNNWENFSSYAFNKSHSTSYTYLSYQTAYLKVYYNKLYIKNVLNYNFNKLNFVNEIFKEYKYYYKIFQYPCINKSKYKFYILNKKIKFGLGIIKGIGKCFIDQIINIRNKKGKFINFWDFLKKINNNLINKRNIKILFYSSIINKLFIKNINKYYLFKKQNINNIIILLKQYNKLINNKKIYFFDEKFIIKKKINNICFNKKYLIYNKGFSFIKEKKNNNISLINNIKIIYKYEIKYFKLLDLLSITNIKNKIFRTYGVIVKINNIYNNLSIYLEDNFIKKKFYINKYIKNKKYLKKYLIVYIEYKFINGYFLIKYINLLKNLFNNFFIICKPKINKKIYIPHFKNFFLKKKKNIKSRYLYIKKNIFYKVFFKKNKIFKLKKYIKYFLIKK</sequence>
<dbReference type="PANTHER" id="PTHR32294:SF0">
    <property type="entry name" value="DNA POLYMERASE III SUBUNIT ALPHA"/>
    <property type="match status" value="1"/>
</dbReference>
<dbReference type="GO" id="GO:0003676">
    <property type="term" value="F:nucleic acid binding"/>
    <property type="evidence" value="ECO:0007669"/>
    <property type="project" value="InterPro"/>
</dbReference>
<protein>
    <recommendedName>
        <fullName evidence="2">DNA polymerase III subunit alpha</fullName>
        <ecNumber evidence="1">2.7.7.7</ecNumber>
    </recommendedName>
</protein>
<evidence type="ECO:0000256" key="7">
    <source>
        <dbReference type="ARBA" id="ARBA00049244"/>
    </source>
</evidence>
<dbReference type="InterPro" id="IPR036397">
    <property type="entry name" value="RNaseH_sf"/>
</dbReference>
<feature type="domain" description="Exonuclease" evidence="8">
    <location>
        <begin position="1"/>
        <end position="184"/>
    </location>
</feature>
<dbReference type="InterPro" id="IPR016195">
    <property type="entry name" value="Pol/histidinol_Pase-like"/>
</dbReference>
<dbReference type="Pfam" id="PF07733">
    <property type="entry name" value="DNA_pol3_alpha"/>
    <property type="match status" value="1"/>
</dbReference>
<keyword evidence="6" id="KW-0239">DNA-directed DNA polymerase</keyword>
<keyword evidence="5" id="KW-0235">DNA replication</keyword>
<keyword evidence="4 9" id="KW-0548">Nucleotidyltransferase</keyword>
<dbReference type="Pfam" id="PF02811">
    <property type="entry name" value="PHP"/>
    <property type="match status" value="1"/>
</dbReference>
<dbReference type="GO" id="GO:0008408">
    <property type="term" value="F:3'-5' exonuclease activity"/>
    <property type="evidence" value="ECO:0007669"/>
    <property type="project" value="InterPro"/>
</dbReference>
<dbReference type="Pfam" id="PF14579">
    <property type="entry name" value="HHH_6"/>
    <property type="match status" value="1"/>
</dbReference>